<dbReference type="GO" id="GO:0005524">
    <property type="term" value="F:ATP binding"/>
    <property type="evidence" value="ECO:0007669"/>
    <property type="project" value="UniProtKB-KW"/>
</dbReference>
<dbReference type="EMBL" id="FQZT01000001">
    <property type="protein sequence ID" value="SHI52611.1"/>
    <property type="molecule type" value="Genomic_DNA"/>
</dbReference>
<proteinExistence type="predicted"/>
<evidence type="ECO:0000313" key="5">
    <source>
        <dbReference type="EMBL" id="SHI52611.1"/>
    </source>
</evidence>
<dbReference type="OrthoDB" id="9809450at2"/>
<protein>
    <submittedName>
        <fullName evidence="5">Putative ABC transport system ATP-binding protein</fullName>
    </submittedName>
</protein>
<dbReference type="GO" id="GO:0022857">
    <property type="term" value="F:transmembrane transporter activity"/>
    <property type="evidence" value="ECO:0007669"/>
    <property type="project" value="TreeGrafter"/>
</dbReference>
<dbReference type="RefSeq" id="WP_072904985.1">
    <property type="nucleotide sequence ID" value="NZ_FQZT01000001.1"/>
</dbReference>
<gene>
    <name evidence="5" type="ORF">SAMN02745165_00311</name>
</gene>
<accession>A0A1M6BV91</accession>
<name>A0A1M6BV91_MALRU</name>
<dbReference type="CDD" id="cd03255">
    <property type="entry name" value="ABC_MJ0796_LolCDE_FtsE"/>
    <property type="match status" value="1"/>
</dbReference>
<evidence type="ECO:0000256" key="1">
    <source>
        <dbReference type="ARBA" id="ARBA00022448"/>
    </source>
</evidence>
<sequence length="229" mass="24328">MSSSFLSLERVSRCFGTGHAAVQALSEVSFSLAAGEQAALIGPSGSGKTTLLNVVGALDRPSSGRVFIDGECSSAFSEAQAAEFRRRRVGFVFQDDALVPELTLEENIALPLVLLSVPKVERQQRVAELLTEFGLQDRAKAYPPLLSGGEKQRGAVARAVIHCPGILLADEPTANLDAGAATRVIQKIQKLANQQGMVVLVSSHDPRVFEQFPLRLCLEDGCLVGAPGC</sequence>
<dbReference type="InterPro" id="IPR003439">
    <property type="entry name" value="ABC_transporter-like_ATP-bd"/>
</dbReference>
<keyword evidence="3 5" id="KW-0067">ATP-binding</keyword>
<evidence type="ECO:0000313" key="6">
    <source>
        <dbReference type="Proteomes" id="UP000184171"/>
    </source>
</evidence>
<reference evidence="5 6" key="1">
    <citation type="submission" date="2016-11" db="EMBL/GenBank/DDBJ databases">
        <authorList>
            <person name="Jaros S."/>
            <person name="Januszkiewicz K."/>
            <person name="Wedrychowicz H."/>
        </authorList>
    </citation>
    <scope>NUCLEOTIDE SEQUENCE [LARGE SCALE GENOMIC DNA]</scope>
    <source>
        <strain evidence="5 6">DSM 5091</strain>
    </source>
</reference>
<dbReference type="InterPro" id="IPR015854">
    <property type="entry name" value="ABC_transpr_LolD-like"/>
</dbReference>
<dbReference type="PANTHER" id="PTHR24220">
    <property type="entry name" value="IMPORT ATP-BINDING PROTEIN"/>
    <property type="match status" value="1"/>
</dbReference>
<dbReference type="SMART" id="SM00382">
    <property type="entry name" value="AAA"/>
    <property type="match status" value="1"/>
</dbReference>
<dbReference type="AlphaFoldDB" id="A0A1M6BV91"/>
<dbReference type="STRING" id="1122189.SAMN02745165_00311"/>
<dbReference type="PROSITE" id="PS50893">
    <property type="entry name" value="ABC_TRANSPORTER_2"/>
    <property type="match status" value="1"/>
</dbReference>
<dbReference type="InterPro" id="IPR017911">
    <property type="entry name" value="MacB-like_ATP-bd"/>
</dbReference>
<dbReference type="SUPFAM" id="SSF52540">
    <property type="entry name" value="P-loop containing nucleoside triphosphate hydrolases"/>
    <property type="match status" value="1"/>
</dbReference>
<dbReference type="GO" id="GO:0016887">
    <property type="term" value="F:ATP hydrolysis activity"/>
    <property type="evidence" value="ECO:0007669"/>
    <property type="project" value="InterPro"/>
</dbReference>
<keyword evidence="6" id="KW-1185">Reference proteome</keyword>
<keyword evidence="2" id="KW-0547">Nucleotide-binding</keyword>
<evidence type="ECO:0000256" key="3">
    <source>
        <dbReference type="ARBA" id="ARBA00022840"/>
    </source>
</evidence>
<dbReference type="Pfam" id="PF00005">
    <property type="entry name" value="ABC_tran"/>
    <property type="match status" value="1"/>
</dbReference>
<organism evidence="5 6">
    <name type="scientific">Malonomonas rubra DSM 5091</name>
    <dbReference type="NCBI Taxonomy" id="1122189"/>
    <lineage>
        <taxon>Bacteria</taxon>
        <taxon>Pseudomonadati</taxon>
        <taxon>Thermodesulfobacteriota</taxon>
        <taxon>Desulfuromonadia</taxon>
        <taxon>Desulfuromonadales</taxon>
        <taxon>Geopsychrobacteraceae</taxon>
        <taxon>Malonomonas</taxon>
    </lineage>
</organism>
<feature type="domain" description="ABC transporter" evidence="4">
    <location>
        <begin position="6"/>
        <end position="226"/>
    </location>
</feature>
<dbReference type="Proteomes" id="UP000184171">
    <property type="component" value="Unassembled WGS sequence"/>
</dbReference>
<keyword evidence="1" id="KW-0813">Transport</keyword>
<dbReference type="Gene3D" id="3.40.50.300">
    <property type="entry name" value="P-loop containing nucleotide triphosphate hydrolases"/>
    <property type="match status" value="1"/>
</dbReference>
<evidence type="ECO:0000256" key="2">
    <source>
        <dbReference type="ARBA" id="ARBA00022741"/>
    </source>
</evidence>
<dbReference type="InterPro" id="IPR027417">
    <property type="entry name" value="P-loop_NTPase"/>
</dbReference>
<dbReference type="InterPro" id="IPR003593">
    <property type="entry name" value="AAA+_ATPase"/>
</dbReference>
<dbReference type="GO" id="GO:0005886">
    <property type="term" value="C:plasma membrane"/>
    <property type="evidence" value="ECO:0007669"/>
    <property type="project" value="TreeGrafter"/>
</dbReference>
<evidence type="ECO:0000259" key="4">
    <source>
        <dbReference type="PROSITE" id="PS50893"/>
    </source>
</evidence>